<dbReference type="RefSeq" id="WP_068748389.1">
    <property type="nucleotide sequence ID" value="NZ_LOHZ01000028.1"/>
</dbReference>
<dbReference type="NCBIfam" id="TIGR00230">
    <property type="entry name" value="sfsA"/>
    <property type="match status" value="1"/>
</dbReference>
<dbReference type="Pfam" id="PF17746">
    <property type="entry name" value="SfsA_N"/>
    <property type="match status" value="1"/>
</dbReference>
<name>A0A162MJP4_9FIRM</name>
<evidence type="ECO:0000313" key="5">
    <source>
        <dbReference type="Proteomes" id="UP000075737"/>
    </source>
</evidence>
<dbReference type="PANTHER" id="PTHR30545">
    <property type="entry name" value="SUGAR FERMENTATION STIMULATION PROTEIN A"/>
    <property type="match status" value="1"/>
</dbReference>
<dbReference type="PATRIC" id="fig|520767.4.peg.1366"/>
<gene>
    <name evidence="1 4" type="primary">sfsA</name>
    <name evidence="4" type="ORF">ATZ99_12620</name>
</gene>
<keyword evidence="5" id="KW-1185">Reference proteome</keyword>
<dbReference type="OrthoDB" id="9802365at2"/>
<dbReference type="AlphaFoldDB" id="A0A162MJP4"/>
<dbReference type="Gene3D" id="2.40.50.580">
    <property type="match status" value="1"/>
</dbReference>
<reference evidence="4 5" key="1">
    <citation type="submission" date="2015-12" db="EMBL/GenBank/DDBJ databases">
        <title>Draft genome of Thermovenabulum gondwanense isolated from a red thermophilic microbial mat colonisisng an outflow channel of a bore well.</title>
        <authorList>
            <person name="Patel B.K."/>
        </authorList>
    </citation>
    <scope>NUCLEOTIDE SEQUENCE [LARGE SCALE GENOMIC DNA]</scope>
    <source>
        <strain evidence="4 5">R270</strain>
    </source>
</reference>
<feature type="domain" description="Sugar fermentation stimulation protein C-terminal" evidence="2">
    <location>
        <begin position="82"/>
        <end position="217"/>
    </location>
</feature>
<dbReference type="GO" id="GO:0003677">
    <property type="term" value="F:DNA binding"/>
    <property type="evidence" value="ECO:0007669"/>
    <property type="project" value="InterPro"/>
</dbReference>
<evidence type="ECO:0000256" key="1">
    <source>
        <dbReference type="HAMAP-Rule" id="MF_00095"/>
    </source>
</evidence>
<dbReference type="CDD" id="cd22359">
    <property type="entry name" value="SfsA-like_bacterial"/>
    <property type="match status" value="1"/>
</dbReference>
<dbReference type="Gene3D" id="3.40.1350.60">
    <property type="match status" value="1"/>
</dbReference>
<sequence length="231" mass="26211">MKIEGEKIEAIFVKRLNRFEAQVLLNQKEITAHVPNSGRLKELLIPGAEVILLESKNKNRKHKYDLVFVKKDLYLISVDSSIPSKLAVEEIKRGALAPFFKEYKNLKTEVKFKDSRFDIGLGNSERIDYYLEVKGVTLVKNAVAFFPDAPTVRGTKHLKHLIEAKKEGYAAGVLFIVQREDAVIFCPNWETDKAFSEELTRARNAGVDIFAFNCEVGVDDIKIKGKIKVLL</sequence>
<accession>A0A162MJP4</accession>
<dbReference type="Pfam" id="PF03749">
    <property type="entry name" value="SfsA"/>
    <property type="match status" value="1"/>
</dbReference>
<organism evidence="4 5">
    <name type="scientific">Thermovenabulum gondwanense</name>
    <dbReference type="NCBI Taxonomy" id="520767"/>
    <lineage>
        <taxon>Bacteria</taxon>
        <taxon>Bacillati</taxon>
        <taxon>Bacillota</taxon>
        <taxon>Clostridia</taxon>
        <taxon>Thermosediminibacterales</taxon>
        <taxon>Thermosediminibacteraceae</taxon>
        <taxon>Thermovenabulum</taxon>
    </lineage>
</organism>
<evidence type="ECO:0000313" key="4">
    <source>
        <dbReference type="EMBL" id="KYO66380.1"/>
    </source>
</evidence>
<proteinExistence type="inferred from homology"/>
<evidence type="ECO:0000259" key="2">
    <source>
        <dbReference type="Pfam" id="PF03749"/>
    </source>
</evidence>
<protein>
    <recommendedName>
        <fullName evidence="1">Sugar fermentation stimulation protein homolog</fullName>
    </recommendedName>
</protein>
<dbReference type="Proteomes" id="UP000075737">
    <property type="component" value="Unassembled WGS sequence"/>
</dbReference>
<dbReference type="InterPro" id="IPR040452">
    <property type="entry name" value="SfsA_C"/>
</dbReference>
<dbReference type="EMBL" id="LOHZ01000028">
    <property type="protein sequence ID" value="KYO66380.1"/>
    <property type="molecule type" value="Genomic_DNA"/>
</dbReference>
<dbReference type="InterPro" id="IPR005224">
    <property type="entry name" value="SfsA"/>
</dbReference>
<dbReference type="InterPro" id="IPR041465">
    <property type="entry name" value="SfsA_N"/>
</dbReference>
<dbReference type="PANTHER" id="PTHR30545:SF2">
    <property type="entry name" value="SUGAR FERMENTATION STIMULATION PROTEIN A"/>
    <property type="match status" value="1"/>
</dbReference>
<dbReference type="HAMAP" id="MF_00095">
    <property type="entry name" value="SfsA"/>
    <property type="match status" value="1"/>
</dbReference>
<feature type="domain" description="SfsA N-terminal OB" evidence="3">
    <location>
        <begin position="13"/>
        <end position="78"/>
    </location>
</feature>
<comment type="caution">
    <text evidence="4">The sequence shown here is derived from an EMBL/GenBank/DDBJ whole genome shotgun (WGS) entry which is preliminary data.</text>
</comment>
<comment type="similarity">
    <text evidence="1">Belongs to the SfsA family.</text>
</comment>
<dbReference type="STRING" id="520767.ATZ99_12620"/>
<evidence type="ECO:0000259" key="3">
    <source>
        <dbReference type="Pfam" id="PF17746"/>
    </source>
</evidence>